<accession>A0A5B7KNF3</accession>
<dbReference type="GO" id="GO:0008757">
    <property type="term" value="F:S-adenosylmethionine-dependent methyltransferase activity"/>
    <property type="evidence" value="ECO:0007669"/>
    <property type="project" value="InterPro"/>
</dbReference>
<reference evidence="6 7" key="1">
    <citation type="submission" date="2019-05" db="EMBL/GenBank/DDBJ databases">
        <title>Another draft genome of Portunus trituberculatus and its Hox gene families provides insights of decapod evolution.</title>
        <authorList>
            <person name="Jeong J.-H."/>
            <person name="Song I."/>
            <person name="Kim S."/>
            <person name="Choi T."/>
            <person name="Kim D."/>
            <person name="Ryu S."/>
            <person name="Kim W."/>
        </authorList>
    </citation>
    <scope>NUCLEOTIDE SEQUENCE [LARGE SCALE GENOMIC DNA]</scope>
    <source>
        <tissue evidence="6">Muscle</tissue>
    </source>
</reference>
<dbReference type="InterPro" id="IPR029063">
    <property type="entry name" value="SAM-dependent_MTases_sf"/>
</dbReference>
<evidence type="ECO:0000259" key="5">
    <source>
        <dbReference type="Pfam" id="PF08241"/>
    </source>
</evidence>
<dbReference type="PANTHER" id="PTHR12176:SF78">
    <property type="entry name" value="EEF1A LYSINE AND N-TERMINAL METHYLTRANSFERASE"/>
    <property type="match status" value="1"/>
</dbReference>
<evidence type="ECO:0000256" key="2">
    <source>
        <dbReference type="ARBA" id="ARBA00022603"/>
    </source>
</evidence>
<comment type="similarity">
    <text evidence="1">Belongs to the methyltransferase superfamily.</text>
</comment>
<dbReference type="PANTHER" id="PTHR12176">
    <property type="entry name" value="SAM-DEPENDENT METHYLTRANSFERASE SUPERFAMILY PROTEIN"/>
    <property type="match status" value="1"/>
</dbReference>
<feature type="domain" description="Methyltransferase type 11" evidence="5">
    <location>
        <begin position="12"/>
        <end position="72"/>
    </location>
</feature>
<protein>
    <submittedName>
        <fullName evidence="6">Methyltransferase-like protein 13</fullName>
    </submittedName>
</protein>
<dbReference type="InterPro" id="IPR051419">
    <property type="entry name" value="Lys/N-term_MeTrsfase_sf"/>
</dbReference>
<evidence type="ECO:0000256" key="1">
    <source>
        <dbReference type="ARBA" id="ARBA00008361"/>
    </source>
</evidence>
<dbReference type="InterPro" id="IPR013216">
    <property type="entry name" value="Methyltransf_11"/>
</dbReference>
<keyword evidence="4" id="KW-0511">Multifunctional enzyme</keyword>
<keyword evidence="3 6" id="KW-0808">Transferase</keyword>
<dbReference type="Pfam" id="PF08241">
    <property type="entry name" value="Methyltransf_11"/>
    <property type="match status" value="1"/>
</dbReference>
<comment type="caution">
    <text evidence="6">The sequence shown here is derived from an EMBL/GenBank/DDBJ whole genome shotgun (WGS) entry which is preliminary data.</text>
</comment>
<sequence>MTDKHTATCPDMRWVKMDISAMGFGDSQFSCVLDKAALDAIMTDDSVAVVQFVDKYFEEVSRVLRVGGRFVCVSLLQEHILRHILRWFPARGWMVRVCR</sequence>
<dbReference type="SUPFAM" id="SSF53335">
    <property type="entry name" value="S-adenosyl-L-methionine-dependent methyltransferases"/>
    <property type="match status" value="1"/>
</dbReference>
<proteinExistence type="inferred from homology"/>
<dbReference type="EMBL" id="VSRR010153474">
    <property type="protein sequence ID" value="MPD06879.1"/>
    <property type="molecule type" value="Genomic_DNA"/>
</dbReference>
<evidence type="ECO:0000313" key="7">
    <source>
        <dbReference type="Proteomes" id="UP000324222"/>
    </source>
</evidence>
<gene>
    <name evidence="6" type="ORF">E2C01_102710</name>
</gene>
<evidence type="ECO:0000313" key="6">
    <source>
        <dbReference type="EMBL" id="MPD06879.1"/>
    </source>
</evidence>
<evidence type="ECO:0000256" key="3">
    <source>
        <dbReference type="ARBA" id="ARBA00022679"/>
    </source>
</evidence>
<keyword evidence="7" id="KW-1185">Reference proteome</keyword>
<dbReference type="GO" id="GO:0032259">
    <property type="term" value="P:methylation"/>
    <property type="evidence" value="ECO:0007669"/>
    <property type="project" value="UniProtKB-KW"/>
</dbReference>
<dbReference type="Proteomes" id="UP000324222">
    <property type="component" value="Unassembled WGS sequence"/>
</dbReference>
<dbReference type="AlphaFoldDB" id="A0A5B7KNF3"/>
<keyword evidence="2 6" id="KW-0489">Methyltransferase</keyword>
<organism evidence="6 7">
    <name type="scientific">Portunus trituberculatus</name>
    <name type="common">Swimming crab</name>
    <name type="synonym">Neptunus trituberculatus</name>
    <dbReference type="NCBI Taxonomy" id="210409"/>
    <lineage>
        <taxon>Eukaryota</taxon>
        <taxon>Metazoa</taxon>
        <taxon>Ecdysozoa</taxon>
        <taxon>Arthropoda</taxon>
        <taxon>Crustacea</taxon>
        <taxon>Multicrustacea</taxon>
        <taxon>Malacostraca</taxon>
        <taxon>Eumalacostraca</taxon>
        <taxon>Eucarida</taxon>
        <taxon>Decapoda</taxon>
        <taxon>Pleocyemata</taxon>
        <taxon>Brachyura</taxon>
        <taxon>Eubrachyura</taxon>
        <taxon>Portunoidea</taxon>
        <taxon>Portunidae</taxon>
        <taxon>Portuninae</taxon>
        <taxon>Portunus</taxon>
    </lineage>
</organism>
<dbReference type="OrthoDB" id="411785at2759"/>
<dbReference type="Gene3D" id="3.40.50.150">
    <property type="entry name" value="Vaccinia Virus protein VP39"/>
    <property type="match status" value="1"/>
</dbReference>
<evidence type="ECO:0000256" key="4">
    <source>
        <dbReference type="ARBA" id="ARBA00023268"/>
    </source>
</evidence>
<name>A0A5B7KNF3_PORTR</name>